<feature type="compositionally biased region" description="Basic residues" evidence="6">
    <location>
        <begin position="2907"/>
        <end position="2916"/>
    </location>
</feature>
<dbReference type="InterPro" id="IPR013087">
    <property type="entry name" value="Znf_C2H2_type"/>
</dbReference>
<feature type="domain" description="C2H2-type" evidence="7">
    <location>
        <begin position="742"/>
        <end position="769"/>
    </location>
</feature>
<sequence>MHISNRHSTAVLNDVTQPIDEYGKNVTHSNNTRVFQPKLIVTERSKKQYGPMYVNALREALFTHFEKPYKAPEVPLSIIQEGDNVSKYVCRQCKDCFHHQSSLEEHTFRGSWILGYWCTDCFQECEHLSGKKLYCAKCIKLRIQKFKALQVRGLKKRNDPGIVKIFFNPCQLLEHMQMHNSEDIAVNQLMLLPFPSGIGKEYFPHLKMISEALMDFMFLTNIHIADWLVQNKIYKWWRMAKGDNPVANIIKRYPFEVQQIKQLLSCNTKGNQTSKCSLNISNVSICDNKKNNVKNTENLLDKNKHRSSVSSSNLMRLNTSETDDANNIQSNNDIAFIDCGPCDSEHSYSTDKQLFDSSNNVTDLSNLTNTAEVGTNQNKISSMKGKISVKKFAKVPPSPVRSNNAKNANPTAACLSRVNATANHRVVTIRSTKPVNLSSIMKNFPQIADKVANKKIVFVHKNLPKNVNLTNLNDSLNNEGQNVGFFSNGSSKDQNIENQQIIQTHKLQQSDLLQTKLDSSSGGSKSKPVIKSVSQQNIKNNSKAKTKVIKKVYPPIKPKQNQKKNIQQKLDIENSNLCKASLRSSTRRILEQFFHENELMFLTIKRNEKSGKKFLSVTNNDCSTDDAFIYRTKFFSSISKMSRSKIYVRINHIKAMSRKFSEKVGFNNEIIKEHQKLISILDNIATNSDSSNQFVDDYFGPLVNASSGEICPVCHKLIKSEEYIVGFSNVVTDSDYCLCYDFICYKCNTFQGNKERLEAHLRYHNIESPFICPECNVTFSSFQSLNVHVWTECFHPLIMRFLSCNICEIGGFCSLESIINHFVIMHSVKLAACNACCMVFEYKRFCISHMKKGHSESANFNKPLLLTFCQLDDKAIPIECYNLHMQNHKCVQESYFYNCNLCSGNSKLFITKELIKTHIYKCHYSELSSFIDAASLREILLRNDIQQLFEENSTTNKLDTNLAINYESETMQSIQKLDTNDSIPELTHSSSSQIIESIKTKNINPETTNVNENNLAINLENKIIYNSKISKTSFSKTKNTTKKSNNPVDPKEDALSNDITNPKFNHNNKSSNSELSEQLNSNSSDIELMTSVDGENLITIETKNIENIIPDKPKNIDQYHYNTNNDLMETSEKTFVSSQNSKLKDKLNNTEQIQDTPLDSDLCVDSVLMESSKKAFVGSQKSKLNIATNDSQLANEENVSFSDISDDNNLHNVNCKETSETSDNIDSVRENISPLISEEWNTISRIILGSDSDKPKQINVCDSVKENNHCDTSDSLEESYETSIMEISSAHDFKDKKQCKDTTKISNNITSDCESVNLNKSIVNSIELFDVHQKEKSGNINSMNLKANNEENLKDLLAEKEIEKDYSLLTIDKDDTQNLSNCSKNNSDLLQIHQLKSDKSRESHVLTLHEESEKNGLNKMSLVPLKEQDSCVVKNSLNDKVNMQKSIEYSTLDDTSKIDESWTILNDSVSIKNNDTRLVISQTHDYIAKHNYVEIGNKSGNIENTSTSPNIVNKKKENNDNANTILQELTYECGSNNQIQKGIGSLKLTVNLQTEKTESEFMSSKTDSMTGTQSIKENLANTDNNIELQDDRMHIINQCKQILNEPVESSEIIITDMNNSNSLTNEMPTSQDIGHNEIKNTKKQTLIYEAVEEQVHDCNHVTGNEEFTNENIKSILLVNDDTAIDNETGKESLNKNTKSHVKNHHNNFPVTLPIENRNTLQCINAEQEVNIGMVDEDHVNSLIEQRSLSGSDRNEEIEESLKTNGLLVAGGSTILDQCMSLDKMNNDLKNKDKIVNTPVEKISISGRDISPEREHFEEINDSVAIAKINEVEQCNDKKCLMKQNELSGIEKFERSLIKDISELKIINQMNELSTIQENNLLEQCVVEESQSNINSSPIKDLSMHTLTEKMSVTGIKRNKHIKKVNEKFDKIHQCFVEKNQINSKSSSDNEKIEYNLIEEMLTSDKNVEYEHFEENTELETILESNELEQPFDREDQTSANSSSDNDKLEHTLIEKLPILNKDIADESTNFEEITESVNILESNEAEQLFDEINSKSLSDNEILENDLIAKVPVLDSNIIKECKNYEEIKKSVTIEKNEEIRQCINAEIQTDDKSTPDIEKVVHSFIEEIAASNQDITSEFENFEGIDDSIIIEESNKVDQCFANKEYTNQKCFKNSENIGYSTITEMYVSDQNVTEVCENIEEVIECVTTFESKLDKSFDKENQTNGESSPDNKKAENSLNEEFSASTKDITKEYDNSKNNDDLVAIEENVELDQAFDKEDQTIEHSLIEEMLKAGRAVKEFDNVEKINELEILEKGNESDQSHDAGHQIVDTNLTPEEEKIQLAVDKNLSDRGIGEENENIKINNDGMGVECVDQSIRESHVNSEQDSENISFEEKMTELEGRSNNCITSKSSIDNEEISNLTDDSFENSNLLNIDQLTVAVNHESITNNKNEAVLETAKESNNKDLIIPSSIKVKITTDKINVNTLPGRFVPEDLTSEENKMAVKDLTLKTQNSSGSSKESNKAENIKNTESADSESNEISVHKKQIYIKNNINESVDNFYLSSNVSSSAEASPAVESKIISEDSSSLDLVISVEQSIEKNAYIHEMDDSSSTDVLHDIEEKKDVIKCNEYELKNLSLTDDEKINLSKNSISLEFQVENSVVNVKRLRSRSSNRLSNSSSEVIKTKRKCKIKATTQLGKGQNLTEKNLKKSRLEKNIVNSVDTPVQENELVKTQKVEIRKTRSKSKIRRDEYLKNSNVNLDDKSVSSNAEEAKVIRRNLKRNRSENISNTDQCDKKNKLKQSLLMQMPTLRLIKTPTRSSPVDFSALPEKAPKLRAVKKYKIGFDNSTHVLNKVYKFKCHLCGDAISTSWSVVSDHYNKKHAHNYELCIISPKLTRLSDEDINRNKRKTDKKRKSSEASLANLKKRKRLSPKKVNEKIWISSDRTSGLFVQLESVIDGEGHFKCKKCDERCINMAELRQHISDSHRIAKKNLICLECGENFVVSPSLQMHLKAFHGIEDPVAYMNKYPTYAPDIDDFEADAKTTAANQCHVCMAVFKDKLSVDKHLRVHGMAFLSKKRREARNAQISKVEKFDKDQYNSSTARVSHETYRNKATPSSIADKASSSISSR</sequence>
<dbReference type="STRING" id="543379.A0A232EPT8"/>
<feature type="region of interest" description="Disordered" evidence="6">
    <location>
        <begin position="3092"/>
        <end position="3131"/>
    </location>
</feature>
<evidence type="ECO:0000256" key="6">
    <source>
        <dbReference type="SAM" id="MobiDB-lite"/>
    </source>
</evidence>
<evidence type="ECO:0000256" key="5">
    <source>
        <dbReference type="PROSITE-ProRule" id="PRU00042"/>
    </source>
</evidence>
<keyword evidence="2" id="KW-0677">Repeat</keyword>
<dbReference type="Proteomes" id="UP000215335">
    <property type="component" value="Unassembled WGS sequence"/>
</dbReference>
<dbReference type="InterPro" id="IPR036236">
    <property type="entry name" value="Znf_C2H2_sf"/>
</dbReference>
<dbReference type="PANTHER" id="PTHR24408">
    <property type="entry name" value="ZINC FINGER PROTEIN"/>
    <property type="match status" value="1"/>
</dbReference>
<keyword evidence="3 5" id="KW-0863">Zinc-finger</keyword>
<dbReference type="GO" id="GO:0000981">
    <property type="term" value="F:DNA-binding transcription factor activity, RNA polymerase II-specific"/>
    <property type="evidence" value="ECO:0007669"/>
    <property type="project" value="TreeGrafter"/>
</dbReference>
<keyword evidence="1" id="KW-0479">Metal-binding</keyword>
<evidence type="ECO:0000313" key="9">
    <source>
        <dbReference type="Proteomes" id="UP000215335"/>
    </source>
</evidence>
<dbReference type="GO" id="GO:0008270">
    <property type="term" value="F:zinc ion binding"/>
    <property type="evidence" value="ECO:0007669"/>
    <property type="project" value="UniProtKB-KW"/>
</dbReference>
<dbReference type="PANTHER" id="PTHR24408:SF58">
    <property type="entry name" value="TRANSCRIPTION FACTOR (TFIIIA), PUTATIVE (AFU_ORTHOLOGUE AFUA_1G05150)-RELATED"/>
    <property type="match status" value="1"/>
</dbReference>
<accession>A0A232EPT8</accession>
<feature type="compositionally biased region" description="Low complexity" evidence="6">
    <location>
        <begin position="1065"/>
        <end position="1081"/>
    </location>
</feature>
<dbReference type="GO" id="GO:0043565">
    <property type="term" value="F:sequence-specific DNA binding"/>
    <property type="evidence" value="ECO:0007669"/>
    <property type="project" value="TreeGrafter"/>
</dbReference>
<dbReference type="SUPFAM" id="SSF57667">
    <property type="entry name" value="beta-beta-alpha zinc fingers"/>
    <property type="match status" value="1"/>
</dbReference>
<keyword evidence="4" id="KW-0862">Zinc</keyword>
<feature type="compositionally biased region" description="Polar residues" evidence="6">
    <location>
        <begin position="2511"/>
        <end position="2521"/>
    </location>
</feature>
<feature type="compositionally biased region" description="Low complexity" evidence="6">
    <location>
        <begin position="3118"/>
        <end position="3131"/>
    </location>
</feature>
<evidence type="ECO:0000256" key="2">
    <source>
        <dbReference type="ARBA" id="ARBA00022737"/>
    </source>
</evidence>
<feature type="region of interest" description="Disordered" evidence="6">
    <location>
        <begin position="2510"/>
        <end position="2541"/>
    </location>
</feature>
<evidence type="ECO:0000256" key="3">
    <source>
        <dbReference type="ARBA" id="ARBA00022771"/>
    </source>
</evidence>
<keyword evidence="9" id="KW-1185">Reference proteome</keyword>
<feature type="region of interest" description="Disordered" evidence="6">
    <location>
        <begin position="516"/>
        <end position="544"/>
    </location>
</feature>
<feature type="region of interest" description="Disordered" evidence="6">
    <location>
        <begin position="1985"/>
        <end position="2007"/>
    </location>
</feature>
<proteinExistence type="predicted"/>
<feature type="domain" description="C2H2-type" evidence="7">
    <location>
        <begin position="2994"/>
        <end position="3022"/>
    </location>
</feature>
<evidence type="ECO:0000256" key="1">
    <source>
        <dbReference type="ARBA" id="ARBA00022723"/>
    </source>
</evidence>
<protein>
    <recommendedName>
        <fullName evidence="7">C2H2-type domain-containing protein</fullName>
    </recommendedName>
</protein>
<dbReference type="SMART" id="SM00355">
    <property type="entry name" value="ZnF_C2H2"/>
    <property type="match status" value="10"/>
</dbReference>
<evidence type="ECO:0000313" key="8">
    <source>
        <dbReference type="EMBL" id="OXU20337.1"/>
    </source>
</evidence>
<dbReference type="PROSITE" id="PS00028">
    <property type="entry name" value="ZINC_FINGER_C2H2_1"/>
    <property type="match status" value="3"/>
</dbReference>
<feature type="compositionally biased region" description="Low complexity" evidence="6">
    <location>
        <begin position="1035"/>
        <end position="1046"/>
    </location>
</feature>
<dbReference type="GO" id="GO:0005634">
    <property type="term" value="C:nucleus"/>
    <property type="evidence" value="ECO:0007669"/>
    <property type="project" value="TreeGrafter"/>
</dbReference>
<feature type="region of interest" description="Disordered" evidence="6">
    <location>
        <begin position="1035"/>
        <end position="1081"/>
    </location>
</feature>
<feature type="compositionally biased region" description="Low complexity" evidence="6">
    <location>
        <begin position="519"/>
        <end position="534"/>
    </location>
</feature>
<evidence type="ECO:0000259" key="7">
    <source>
        <dbReference type="PROSITE" id="PS50157"/>
    </source>
</evidence>
<name>A0A232EPT8_9HYME</name>
<dbReference type="EMBL" id="NNAY01002911">
    <property type="protein sequence ID" value="OXU20337.1"/>
    <property type="molecule type" value="Genomic_DNA"/>
</dbReference>
<feature type="region of interest" description="Disordered" evidence="6">
    <location>
        <begin position="2904"/>
        <end position="2931"/>
    </location>
</feature>
<feature type="region of interest" description="Disordered" evidence="6">
    <location>
        <begin position="2219"/>
        <end position="2257"/>
    </location>
</feature>
<feature type="compositionally biased region" description="Polar residues" evidence="6">
    <location>
        <begin position="2238"/>
        <end position="2249"/>
    </location>
</feature>
<reference evidence="8 9" key="1">
    <citation type="journal article" date="2017" name="Curr. Biol.">
        <title>The Evolution of Venom by Co-option of Single-Copy Genes.</title>
        <authorList>
            <person name="Martinson E.O."/>
            <person name="Mrinalini"/>
            <person name="Kelkar Y.D."/>
            <person name="Chang C.H."/>
            <person name="Werren J.H."/>
        </authorList>
    </citation>
    <scope>NUCLEOTIDE SEQUENCE [LARGE SCALE GENOMIC DNA]</scope>
    <source>
        <strain evidence="8 9">Alberta</strain>
        <tissue evidence="8">Whole body</tissue>
    </source>
</reference>
<evidence type="ECO:0000256" key="4">
    <source>
        <dbReference type="ARBA" id="ARBA00022833"/>
    </source>
</evidence>
<dbReference type="OrthoDB" id="8856548at2759"/>
<comment type="caution">
    <text evidence="8">The sequence shown here is derived from an EMBL/GenBank/DDBJ whole genome shotgun (WGS) entry which is preliminary data.</text>
</comment>
<dbReference type="PROSITE" id="PS50157">
    <property type="entry name" value="ZINC_FINGER_C2H2_2"/>
    <property type="match status" value="2"/>
</dbReference>
<dbReference type="Gene3D" id="3.30.160.60">
    <property type="entry name" value="Classic Zinc Finger"/>
    <property type="match status" value="2"/>
</dbReference>
<gene>
    <name evidence="8" type="ORF">TSAR_010165</name>
</gene>
<organism evidence="8 9">
    <name type="scientific">Trichomalopsis sarcophagae</name>
    <dbReference type="NCBI Taxonomy" id="543379"/>
    <lineage>
        <taxon>Eukaryota</taxon>
        <taxon>Metazoa</taxon>
        <taxon>Ecdysozoa</taxon>
        <taxon>Arthropoda</taxon>
        <taxon>Hexapoda</taxon>
        <taxon>Insecta</taxon>
        <taxon>Pterygota</taxon>
        <taxon>Neoptera</taxon>
        <taxon>Endopterygota</taxon>
        <taxon>Hymenoptera</taxon>
        <taxon>Apocrita</taxon>
        <taxon>Proctotrupomorpha</taxon>
        <taxon>Chalcidoidea</taxon>
        <taxon>Pteromalidae</taxon>
        <taxon>Pteromalinae</taxon>
        <taxon>Trichomalopsis</taxon>
    </lineage>
</organism>